<dbReference type="Proteomes" id="UP000032680">
    <property type="component" value="Unassembled WGS sequence"/>
</dbReference>
<dbReference type="EMBL" id="BANB01000619">
    <property type="protein sequence ID" value="GAN78101.1"/>
    <property type="molecule type" value="Genomic_DNA"/>
</dbReference>
<comment type="caution">
    <text evidence="3">The sequence shown here is derived from an EMBL/GenBank/DDBJ whole genome shotgun (WGS) entry which is preliminary data.</text>
</comment>
<feature type="transmembrane region" description="Helical" evidence="2">
    <location>
        <begin position="151"/>
        <end position="177"/>
    </location>
</feature>
<dbReference type="Pfam" id="PF16980">
    <property type="entry name" value="CitMHS_2"/>
    <property type="match status" value="1"/>
</dbReference>
<evidence type="ECO:0000313" key="4">
    <source>
        <dbReference type="Proteomes" id="UP000032680"/>
    </source>
</evidence>
<proteinExistence type="predicted"/>
<feature type="transmembrane region" description="Helical" evidence="2">
    <location>
        <begin position="424"/>
        <end position="444"/>
    </location>
</feature>
<organism evidence="3 4">
    <name type="scientific">Acidisphaera rubrifaciens HS-AP3</name>
    <dbReference type="NCBI Taxonomy" id="1231350"/>
    <lineage>
        <taxon>Bacteria</taxon>
        <taxon>Pseudomonadati</taxon>
        <taxon>Pseudomonadota</taxon>
        <taxon>Alphaproteobacteria</taxon>
        <taxon>Acetobacterales</taxon>
        <taxon>Acetobacteraceae</taxon>
        <taxon>Acidisphaera</taxon>
    </lineage>
</organism>
<name>A0A0D6P9S9_9PROT</name>
<accession>A0A0D6P9S9</accession>
<feature type="transmembrane region" description="Helical" evidence="2">
    <location>
        <begin position="119"/>
        <end position="139"/>
    </location>
</feature>
<feature type="transmembrane region" description="Helical" evidence="2">
    <location>
        <begin position="227"/>
        <end position="247"/>
    </location>
</feature>
<dbReference type="InterPro" id="IPR031566">
    <property type="entry name" value="CitMHS_2"/>
</dbReference>
<feature type="transmembrane region" description="Helical" evidence="2">
    <location>
        <begin position="52"/>
        <end position="75"/>
    </location>
</feature>
<feature type="transmembrane region" description="Helical" evidence="2">
    <location>
        <begin position="310"/>
        <end position="328"/>
    </location>
</feature>
<feature type="compositionally biased region" description="Basic residues" evidence="1">
    <location>
        <begin position="10"/>
        <end position="20"/>
    </location>
</feature>
<evidence type="ECO:0000256" key="1">
    <source>
        <dbReference type="SAM" id="MobiDB-lite"/>
    </source>
</evidence>
<reference evidence="3 4" key="1">
    <citation type="submission" date="2012-11" db="EMBL/GenBank/DDBJ databases">
        <title>Whole genome sequence of Acidisphaera rubrifaciens HS-AP3.</title>
        <authorList>
            <person name="Azuma Y."/>
            <person name="Higashiura N."/>
            <person name="Hirakawa H."/>
            <person name="Matsushita K."/>
        </authorList>
    </citation>
    <scope>NUCLEOTIDE SEQUENCE [LARGE SCALE GENOMIC DNA]</scope>
    <source>
        <strain evidence="3 4">HS-AP3</strain>
    </source>
</reference>
<keyword evidence="2" id="KW-0812">Transmembrane</keyword>
<feature type="transmembrane region" description="Helical" evidence="2">
    <location>
        <begin position="388"/>
        <end position="412"/>
    </location>
</feature>
<keyword evidence="4" id="KW-1185">Reference proteome</keyword>
<feature type="transmembrane region" description="Helical" evidence="2">
    <location>
        <begin position="189"/>
        <end position="207"/>
    </location>
</feature>
<evidence type="ECO:0000313" key="3">
    <source>
        <dbReference type="EMBL" id="GAN78101.1"/>
    </source>
</evidence>
<keyword evidence="2" id="KW-0472">Membrane</keyword>
<dbReference type="AlphaFoldDB" id="A0A0D6P9S9"/>
<feature type="region of interest" description="Disordered" evidence="1">
    <location>
        <begin position="1"/>
        <end position="20"/>
    </location>
</feature>
<evidence type="ECO:0000256" key="2">
    <source>
        <dbReference type="SAM" id="Phobius"/>
    </source>
</evidence>
<keyword evidence="2" id="KW-1133">Transmembrane helix</keyword>
<sequence>MQPTAMAARRPGHGGRPSKTRPRILGCITFLSGLAVCRPALAATPGTEAAAHLAPAWGLPFLGVLLSVALFPIVAPRLWHRRMGLVLAGWVIALVIPDMALHGPAVALAEVWHAVLLEYLPFVILLLALFTTGGGVLISGGPWGRPAGNTLLLAIGTLLAGVMGTTGAAMILIHPLLRANAARRRRRHLAIFLIMLVGNIGGALSPLGDPPLYVGFLRGVPFFWPTVNLALPVATIAGLFLIVFYLLDRRLFAEEAAPLPPPRAPLRVRGWVNVALLGVVIATVLGMGLWHPGAVTLAGQRIGAERLAGMAMMLAVTLASVAATPRAVRQGNLFTWAPMTEVATLFLAVFITIGPVIALLHAGLDGPAAPLLRLIQGPDGHPAPLPMFWLSGGLAAFLDNAPSYLVFFELAGGDPAVLTGTLAPVLRALACATVFFGGLTYIGNAPNLMVTSIASHRGVRMPGFFGYMLWSCALLLPSLAAIGLLFFR</sequence>
<feature type="transmembrane region" description="Helical" evidence="2">
    <location>
        <begin position="340"/>
        <end position="364"/>
    </location>
</feature>
<gene>
    <name evidence="3" type="ORF">Asru_0619_04</name>
</gene>
<feature type="transmembrane region" description="Helical" evidence="2">
    <location>
        <begin position="268"/>
        <end position="290"/>
    </location>
</feature>
<feature type="transmembrane region" description="Helical" evidence="2">
    <location>
        <begin position="464"/>
        <end position="487"/>
    </location>
</feature>
<protein>
    <submittedName>
        <fullName evidence="3">Arsenite-anitmonite efflux pump ArsB, Na+/H+ antiporter NhaD</fullName>
    </submittedName>
</protein>